<proteinExistence type="inferred from homology"/>
<dbReference type="STRING" id="1531966.A0A0A1TG49"/>
<evidence type="ECO:0000256" key="7">
    <source>
        <dbReference type="ARBA" id="ARBA00023065"/>
    </source>
</evidence>
<dbReference type="HOGENOM" id="CLU_085752_1_2_1"/>
<accession>A0A0A1TG49</accession>
<evidence type="ECO:0000256" key="6">
    <source>
        <dbReference type="ARBA" id="ARBA00022989"/>
    </source>
</evidence>
<evidence type="ECO:0000256" key="1">
    <source>
        <dbReference type="ARBA" id="ARBA00004141"/>
    </source>
</evidence>
<evidence type="ECO:0000313" key="13">
    <source>
        <dbReference type="EMBL" id="CEJ89395.1"/>
    </source>
</evidence>
<organism evidence="13 14">
    <name type="scientific">[Torrubiella] hemipterigena</name>
    <dbReference type="NCBI Taxonomy" id="1531966"/>
    <lineage>
        <taxon>Eukaryota</taxon>
        <taxon>Fungi</taxon>
        <taxon>Dikarya</taxon>
        <taxon>Ascomycota</taxon>
        <taxon>Pezizomycotina</taxon>
        <taxon>Sordariomycetes</taxon>
        <taxon>Hypocreomycetidae</taxon>
        <taxon>Hypocreales</taxon>
        <taxon>Clavicipitaceae</taxon>
        <taxon>Clavicipitaceae incertae sedis</taxon>
        <taxon>'Torrubiella' clade</taxon>
    </lineage>
</organism>
<dbReference type="PRINTS" id="PR00122">
    <property type="entry name" value="VACATPASE"/>
</dbReference>
<name>A0A0A1TG49_9HYPO</name>
<dbReference type="EMBL" id="CDHN01000002">
    <property type="protein sequence ID" value="CEJ89395.1"/>
    <property type="molecule type" value="Genomic_DNA"/>
</dbReference>
<dbReference type="AlphaFoldDB" id="A0A0A1TG49"/>
<reference evidence="13 14" key="1">
    <citation type="journal article" date="2015" name="Genome Announc.">
        <title>Draft Genome Sequence and Gene Annotation of the Entomopathogenic Fungus Verticillium hemipterigenum.</title>
        <authorList>
            <person name="Horn F."/>
            <person name="Habel A."/>
            <person name="Scharf D.H."/>
            <person name="Dworschak J."/>
            <person name="Brakhage A.A."/>
            <person name="Guthke R."/>
            <person name="Hertweck C."/>
            <person name="Linde J."/>
        </authorList>
    </citation>
    <scope>NUCLEOTIDE SEQUENCE [LARGE SCALE GENOMIC DNA]</scope>
</reference>
<keyword evidence="8 11" id="KW-0472">Membrane</keyword>
<feature type="transmembrane region" description="Helical" evidence="11">
    <location>
        <begin position="55"/>
        <end position="75"/>
    </location>
</feature>
<comment type="function">
    <text evidence="9">Proton-conducting pore forming subunit of the V0 complex of vacuolar(H+)-ATPase (V-ATPase), a multisubunit enzyme composed of a peripheral complex (V1) that hydrolyzes ATP and a membrane integral complex (V0) that translocates protons. V-ATPase is responsible for acidifying and maintaining the pH of intracellular compartments.</text>
</comment>
<evidence type="ECO:0000259" key="12">
    <source>
        <dbReference type="Pfam" id="PF00137"/>
    </source>
</evidence>
<evidence type="ECO:0000256" key="2">
    <source>
        <dbReference type="ARBA" id="ARBA00007296"/>
    </source>
</evidence>
<comment type="subunit">
    <text evidence="10 11">V-ATPase is a heteromultimeric enzyme composed of a peripheral catalytic V1 complex (components A to H) attached to an integral membrane V0 proton pore complex (components: a, c, c', c'', d, e, f and VOA1). The decameric c-ring forms the proton-conducting pore, and is composed of eight proteolipid subunits c, one subunit c' and one subunit c''.</text>
</comment>
<dbReference type="NCBIfam" id="TIGR01100">
    <property type="entry name" value="V_ATP_synt_C"/>
    <property type="match status" value="1"/>
</dbReference>
<keyword evidence="7 11" id="KW-0406">Ion transport</keyword>
<dbReference type="InterPro" id="IPR035921">
    <property type="entry name" value="F/V-ATP_Csub_sf"/>
</dbReference>
<comment type="subcellular location">
    <subcellularLocation>
        <location evidence="1">Membrane</location>
        <topology evidence="1">Multi-pass membrane protein</topology>
    </subcellularLocation>
    <subcellularLocation>
        <location evidence="11">Vacuole membrane</location>
        <topology evidence="11">Multi-pass membrane protein</topology>
    </subcellularLocation>
</comment>
<feature type="domain" description="V-ATPase proteolipid subunit C-like" evidence="12">
    <location>
        <begin position="92"/>
        <end position="128"/>
    </location>
</feature>
<evidence type="ECO:0000256" key="11">
    <source>
        <dbReference type="RuleBase" id="RU363060"/>
    </source>
</evidence>
<comment type="similarity">
    <text evidence="2 11">Belongs to the V-ATPase proteolipid subunit family.</text>
</comment>
<evidence type="ECO:0000256" key="3">
    <source>
        <dbReference type="ARBA" id="ARBA00022448"/>
    </source>
</evidence>
<evidence type="ECO:0000256" key="4">
    <source>
        <dbReference type="ARBA" id="ARBA00022692"/>
    </source>
</evidence>
<evidence type="ECO:0000256" key="9">
    <source>
        <dbReference type="ARBA" id="ARBA00045519"/>
    </source>
</evidence>
<gene>
    <name evidence="13" type="ORF">VHEMI05239</name>
</gene>
<feature type="transmembrane region" description="Helical" evidence="11">
    <location>
        <begin position="95"/>
        <end position="117"/>
    </location>
</feature>
<dbReference type="Gene3D" id="1.20.120.610">
    <property type="entry name" value="lithium bound rotor ring of v- atpase"/>
    <property type="match status" value="1"/>
</dbReference>
<keyword evidence="6 11" id="KW-1133">Transmembrane helix</keyword>
<feature type="transmembrane region" description="Helical" evidence="11">
    <location>
        <begin position="12"/>
        <end position="34"/>
    </location>
</feature>
<evidence type="ECO:0000256" key="8">
    <source>
        <dbReference type="ARBA" id="ARBA00023136"/>
    </source>
</evidence>
<dbReference type="GO" id="GO:0005774">
    <property type="term" value="C:vacuolar membrane"/>
    <property type="evidence" value="ECO:0007669"/>
    <property type="project" value="UniProtKB-SubCell"/>
</dbReference>
<protein>
    <recommendedName>
        <fullName evidence="11">V-type proton ATPase proteolipid subunit</fullName>
    </recommendedName>
</protein>
<feature type="domain" description="V-ATPase proteolipid subunit C-like" evidence="12">
    <location>
        <begin position="16"/>
        <end position="75"/>
    </location>
</feature>
<evidence type="ECO:0000313" key="14">
    <source>
        <dbReference type="Proteomes" id="UP000039046"/>
    </source>
</evidence>
<dbReference type="Proteomes" id="UP000039046">
    <property type="component" value="Unassembled WGS sequence"/>
</dbReference>
<dbReference type="OrthoDB" id="1744869at2759"/>
<dbReference type="InterPro" id="IPR000245">
    <property type="entry name" value="ATPase_proteolipid_csu"/>
</dbReference>
<dbReference type="GO" id="GO:0046961">
    <property type="term" value="F:proton-transporting ATPase activity, rotational mechanism"/>
    <property type="evidence" value="ECO:0007669"/>
    <property type="project" value="InterPro"/>
</dbReference>
<keyword evidence="3 11" id="KW-0813">Transport</keyword>
<evidence type="ECO:0000256" key="5">
    <source>
        <dbReference type="ARBA" id="ARBA00022781"/>
    </source>
</evidence>
<sequence length="138" mass="14111">MSDGACPIYAPFFSGMGCTAAIVLSCMGASYGTAKSGIGIISTGILHPEHTVKNLVPVVMSSVIAIFGLIVGVLITGQHEPGLSLFSALTQLSAGITMGLCGLASGFSIGIIGDCGVRANSQQPRILVWACYRVGYDI</sequence>
<dbReference type="CDD" id="cd18175">
    <property type="entry name" value="ATP-synt_Vo_c_ATP6C_rpt1"/>
    <property type="match status" value="1"/>
</dbReference>
<keyword evidence="4 11" id="KW-0812">Transmembrane</keyword>
<dbReference type="InterPro" id="IPR002379">
    <property type="entry name" value="ATPase_proteolipid_c-like_dom"/>
</dbReference>
<dbReference type="GO" id="GO:0033179">
    <property type="term" value="C:proton-transporting V-type ATPase, V0 domain"/>
    <property type="evidence" value="ECO:0007669"/>
    <property type="project" value="InterPro"/>
</dbReference>
<keyword evidence="14" id="KW-1185">Reference proteome</keyword>
<evidence type="ECO:0000256" key="10">
    <source>
        <dbReference type="ARBA" id="ARBA00046480"/>
    </source>
</evidence>
<keyword evidence="5 11" id="KW-0375">Hydrogen ion transport</keyword>
<dbReference type="InterPro" id="IPR011555">
    <property type="entry name" value="ATPase_proteolipid_su_C_euk"/>
</dbReference>
<dbReference type="Pfam" id="PF00137">
    <property type="entry name" value="ATP-synt_C"/>
    <property type="match status" value="2"/>
</dbReference>
<comment type="function">
    <text evidence="11">Proton-conducting pore forming of the V0 complex of vacuolar(H+)-ATPase (V-ATPase), a multisubunit enzyme composed of a peripheral complex (V1) that hydrolyzes ATP and a membrane integral complex (V0) that translocates protons. V-ATPase is responsible for acidifying and maintaining the pH of intracellular compartments.</text>
</comment>
<keyword evidence="11" id="KW-0926">Vacuole</keyword>
<dbReference type="PANTHER" id="PTHR10263">
    <property type="entry name" value="V-TYPE PROTON ATPASE PROTEOLIPID SUBUNIT"/>
    <property type="match status" value="1"/>
</dbReference>
<dbReference type="SUPFAM" id="SSF81333">
    <property type="entry name" value="F1F0 ATP synthase subunit C"/>
    <property type="match status" value="2"/>
</dbReference>